<evidence type="ECO:0000256" key="1">
    <source>
        <dbReference type="ARBA" id="ARBA00001974"/>
    </source>
</evidence>
<feature type="binding site" evidence="5">
    <location>
        <begin position="100"/>
        <end position="103"/>
    </location>
    <ligand>
        <name>FAD</name>
        <dbReference type="ChEBI" id="CHEBI:57692"/>
    </ligand>
</feature>
<evidence type="ECO:0000313" key="8">
    <source>
        <dbReference type="EMBL" id="PQA75198.1"/>
    </source>
</evidence>
<feature type="binding site" evidence="5">
    <location>
        <position position="231"/>
    </location>
    <ligand>
        <name>FAD</name>
        <dbReference type="ChEBI" id="CHEBI:57692"/>
    </ligand>
</feature>
<feature type="domain" description="Glucose-methanol-choline oxidoreductase N-terminal" evidence="7">
    <location>
        <begin position="90"/>
        <end position="113"/>
    </location>
</feature>
<keyword evidence="3 6" id="KW-0285">Flavoprotein</keyword>
<dbReference type="Pfam" id="PF00732">
    <property type="entry name" value="GMC_oxred_N"/>
    <property type="match status" value="1"/>
</dbReference>
<evidence type="ECO:0000256" key="4">
    <source>
        <dbReference type="ARBA" id="ARBA00022827"/>
    </source>
</evidence>
<reference evidence="8 9" key="1">
    <citation type="submission" date="2018-02" db="EMBL/GenBank/DDBJ databases">
        <title>Draft genome sequence of Ochrobactrum oryzae found in Brazil.</title>
        <authorList>
            <person name="Cerdeira L."/>
            <person name="Andrade F."/>
            <person name="Zacariotto T."/>
            <person name="Barbosa B."/>
            <person name="Santos S."/>
            <person name="Cassetari V."/>
            <person name="Lincopan N."/>
        </authorList>
    </citation>
    <scope>NUCLEOTIDE SEQUENCE [LARGE SCALE GENOMIC DNA]</scope>
    <source>
        <strain evidence="8 9">OA447</strain>
    </source>
</reference>
<evidence type="ECO:0000313" key="9">
    <source>
        <dbReference type="Proteomes" id="UP000238493"/>
    </source>
</evidence>
<dbReference type="Gene3D" id="3.50.50.60">
    <property type="entry name" value="FAD/NAD(P)-binding domain"/>
    <property type="match status" value="2"/>
</dbReference>
<dbReference type="Pfam" id="PF05199">
    <property type="entry name" value="GMC_oxred_C"/>
    <property type="match status" value="1"/>
</dbReference>
<dbReference type="AlphaFoldDB" id="A0A2S7J4K8"/>
<dbReference type="InterPro" id="IPR012132">
    <property type="entry name" value="GMC_OxRdtase"/>
</dbReference>
<dbReference type="InterPro" id="IPR007867">
    <property type="entry name" value="GMC_OxRtase_C"/>
</dbReference>
<dbReference type="SUPFAM" id="SSF54373">
    <property type="entry name" value="FAD-linked reductases, C-terminal domain"/>
    <property type="match status" value="1"/>
</dbReference>
<dbReference type="GO" id="GO:0050660">
    <property type="term" value="F:flavin adenine dinucleotide binding"/>
    <property type="evidence" value="ECO:0007669"/>
    <property type="project" value="InterPro"/>
</dbReference>
<comment type="cofactor">
    <cofactor evidence="1 5">
        <name>FAD</name>
        <dbReference type="ChEBI" id="CHEBI:57692"/>
    </cofactor>
</comment>
<dbReference type="OrthoDB" id="9785276at2"/>
<feature type="binding site" evidence="5">
    <location>
        <begin position="502"/>
        <end position="503"/>
    </location>
    <ligand>
        <name>FAD</name>
        <dbReference type="ChEBI" id="CHEBI:57692"/>
    </ligand>
</feature>
<dbReference type="SUPFAM" id="SSF51905">
    <property type="entry name" value="FAD/NAD(P)-binding domain"/>
    <property type="match status" value="1"/>
</dbReference>
<comment type="similarity">
    <text evidence="2 6">Belongs to the GMC oxidoreductase family.</text>
</comment>
<keyword evidence="4 5" id="KW-0274">FAD</keyword>
<proteinExistence type="inferred from homology"/>
<evidence type="ECO:0000256" key="5">
    <source>
        <dbReference type="PIRSR" id="PIRSR000137-2"/>
    </source>
</evidence>
<dbReference type="PIRSF" id="PIRSF000137">
    <property type="entry name" value="Alcohol_oxidase"/>
    <property type="match status" value="1"/>
</dbReference>
<dbReference type="InterPro" id="IPR000172">
    <property type="entry name" value="GMC_OxRdtase_N"/>
</dbReference>
<dbReference type="PANTHER" id="PTHR11552:SF147">
    <property type="entry name" value="CHOLINE DEHYDROGENASE, MITOCHONDRIAL"/>
    <property type="match status" value="1"/>
</dbReference>
<dbReference type="InterPro" id="IPR036188">
    <property type="entry name" value="FAD/NAD-bd_sf"/>
</dbReference>
<comment type="caution">
    <text evidence="8">The sequence shown here is derived from an EMBL/GenBank/DDBJ whole genome shotgun (WGS) entry which is preliminary data.</text>
</comment>
<dbReference type="PROSITE" id="PS00623">
    <property type="entry name" value="GMC_OXRED_1"/>
    <property type="match status" value="1"/>
</dbReference>
<evidence type="ECO:0000259" key="7">
    <source>
        <dbReference type="PROSITE" id="PS00623"/>
    </source>
</evidence>
<accession>A0A2S7J4K8</accession>
<keyword evidence="9" id="KW-1185">Reference proteome</keyword>
<organism evidence="8 9">
    <name type="scientific">Brucella oryzae</name>
    <dbReference type="NCBI Taxonomy" id="335286"/>
    <lineage>
        <taxon>Bacteria</taxon>
        <taxon>Pseudomonadati</taxon>
        <taxon>Pseudomonadota</taxon>
        <taxon>Alphaproteobacteria</taxon>
        <taxon>Hyphomicrobiales</taxon>
        <taxon>Brucellaceae</taxon>
        <taxon>Brucella/Ochrobactrum group</taxon>
        <taxon>Brucella</taxon>
    </lineage>
</organism>
<dbReference type="Proteomes" id="UP000238493">
    <property type="component" value="Unassembled WGS sequence"/>
</dbReference>
<evidence type="ECO:0000256" key="6">
    <source>
        <dbReference type="RuleBase" id="RU003968"/>
    </source>
</evidence>
<dbReference type="Gene3D" id="3.30.410.40">
    <property type="match status" value="2"/>
</dbReference>
<protein>
    <submittedName>
        <fullName evidence="8">Sorbosone dehydrogenase</fullName>
    </submittedName>
</protein>
<evidence type="ECO:0000256" key="2">
    <source>
        <dbReference type="ARBA" id="ARBA00010790"/>
    </source>
</evidence>
<evidence type="ECO:0000256" key="3">
    <source>
        <dbReference type="ARBA" id="ARBA00022630"/>
    </source>
</evidence>
<feature type="binding site" evidence="5">
    <location>
        <position position="92"/>
    </location>
    <ligand>
        <name>FAD</name>
        <dbReference type="ChEBI" id="CHEBI:57692"/>
    </ligand>
</feature>
<name>A0A2S7J4K8_9HYPH</name>
<dbReference type="PROSITE" id="PS51257">
    <property type="entry name" value="PROKAR_LIPOPROTEIN"/>
    <property type="match status" value="1"/>
</dbReference>
<dbReference type="EMBL" id="PTRC01000006">
    <property type="protein sequence ID" value="PQA75198.1"/>
    <property type="molecule type" value="Genomic_DNA"/>
</dbReference>
<dbReference type="GO" id="GO:0016614">
    <property type="term" value="F:oxidoreductase activity, acting on CH-OH group of donors"/>
    <property type="evidence" value="ECO:0007669"/>
    <property type="project" value="InterPro"/>
</dbReference>
<sequence>MPSKIDYLILGGGSAGCALAARLSEDADFNIVLIEAGRDLRKATMPDNIRSRYPGLAYLDPNNIWTALKAVYGCARNGTPNASARTYEQARVLGGGSAINAMVANRGSPEDYDEWGALGAEGWSGEIALKYFRKIERDVDFDNEYHGQQGPIVVRRLPNDKISPFVSAVKETLHAQGQPVLPDQNGKWQDGIFPAAIAVSDDGERIPASIAYLTEEVRRRPNLTIVTDAFVRVLHFLDKRVIGAEIERSGKREVLFANETIVAMGGIHSAALLLRSGIGPQDELKPLGIEVRNHLPGVGKNLMEHPMIAVSTYLPAQSRMRDMNEHHDQALLRWTSSIPNAPTGDMHFAIIGRTAWHKIGQRIGSILIWVNKPYSRGELTLRSANPADEPLVDFRLLSDGRDLDRLKEGFRRAADIMSDKNMHKVCGPVFPTSYSERVKKVSAPGLWNAVQLQMLSTLLDYAGQFRSLIVHTIITLGINLDKLLACDEGLTDFISNSVTGVWHASGTCRMGAATDPMAVTDSAGRVYGVSGLRVCDSSIMPSIPRANTNMPTLMLAERMADIIREAQVRS</sequence>
<gene>
    <name evidence="8" type="ORF">C3731_02570</name>
</gene>
<dbReference type="PANTHER" id="PTHR11552">
    <property type="entry name" value="GLUCOSE-METHANOL-CHOLINE GMC OXIDOREDUCTASE"/>
    <property type="match status" value="1"/>
</dbReference>